<sequence length="109" mass="12194">MFVDIAVDVQEHHCHNTVDPLPQVKSFRAVREQETALMIEMIKQSCSSSSSTTVNLSEMLVSLTNGVMCRVALGRKHSGRKFKELLGEVMELLGVFDFGRRYSMACLGE</sequence>
<evidence type="ECO:0000313" key="2">
    <source>
        <dbReference type="Proteomes" id="UP001060215"/>
    </source>
</evidence>
<evidence type="ECO:0000313" key="1">
    <source>
        <dbReference type="EMBL" id="KAI8018635.1"/>
    </source>
</evidence>
<dbReference type="Proteomes" id="UP001060215">
    <property type="component" value="Chromosome 2"/>
</dbReference>
<comment type="caution">
    <text evidence="1">The sequence shown here is derived from an EMBL/GenBank/DDBJ whole genome shotgun (WGS) entry which is preliminary data.</text>
</comment>
<proteinExistence type="predicted"/>
<reference evidence="1 2" key="1">
    <citation type="journal article" date="2022" name="Plant J.">
        <title>Chromosome-level genome of Camellia lanceoleosa provides a valuable resource for understanding genome evolution and self-incompatibility.</title>
        <authorList>
            <person name="Gong W."/>
            <person name="Xiao S."/>
            <person name="Wang L."/>
            <person name="Liao Z."/>
            <person name="Chang Y."/>
            <person name="Mo W."/>
            <person name="Hu G."/>
            <person name="Li W."/>
            <person name="Zhao G."/>
            <person name="Zhu H."/>
            <person name="Hu X."/>
            <person name="Ji K."/>
            <person name="Xiang X."/>
            <person name="Song Q."/>
            <person name="Yuan D."/>
            <person name="Jin S."/>
            <person name="Zhang L."/>
        </authorList>
    </citation>
    <scope>NUCLEOTIDE SEQUENCE [LARGE SCALE GENOMIC DNA]</scope>
    <source>
        <strain evidence="1">SQ_2022a</strain>
    </source>
</reference>
<accession>A0ACC0I017</accession>
<keyword evidence="2" id="KW-1185">Reference proteome</keyword>
<dbReference type="EMBL" id="CM045759">
    <property type="protein sequence ID" value="KAI8018635.1"/>
    <property type="molecule type" value="Genomic_DNA"/>
</dbReference>
<gene>
    <name evidence="1" type="ORF">LOK49_LG04G02158</name>
</gene>
<protein>
    <submittedName>
        <fullName evidence="1">Cytochrome P450 71A24</fullName>
    </submittedName>
</protein>
<name>A0ACC0I017_9ERIC</name>
<organism evidence="1 2">
    <name type="scientific">Camellia lanceoleosa</name>
    <dbReference type="NCBI Taxonomy" id="1840588"/>
    <lineage>
        <taxon>Eukaryota</taxon>
        <taxon>Viridiplantae</taxon>
        <taxon>Streptophyta</taxon>
        <taxon>Embryophyta</taxon>
        <taxon>Tracheophyta</taxon>
        <taxon>Spermatophyta</taxon>
        <taxon>Magnoliopsida</taxon>
        <taxon>eudicotyledons</taxon>
        <taxon>Gunneridae</taxon>
        <taxon>Pentapetalae</taxon>
        <taxon>asterids</taxon>
        <taxon>Ericales</taxon>
        <taxon>Theaceae</taxon>
        <taxon>Camellia</taxon>
    </lineage>
</organism>